<dbReference type="RefSeq" id="WP_054293539.1">
    <property type="nucleotide sequence ID" value="NZ_CP012752.1"/>
</dbReference>
<dbReference type="PANTHER" id="PTHR43798">
    <property type="entry name" value="MONOACYLGLYCEROL LIPASE"/>
    <property type="match status" value="1"/>
</dbReference>
<dbReference type="OrthoDB" id="27092at2"/>
<proteinExistence type="predicted"/>
<evidence type="ECO:0000259" key="1">
    <source>
        <dbReference type="Pfam" id="PF12697"/>
    </source>
</evidence>
<dbReference type="GO" id="GO:0046464">
    <property type="term" value="P:acylglycerol catabolic process"/>
    <property type="evidence" value="ECO:0007669"/>
    <property type="project" value="TreeGrafter"/>
</dbReference>
<dbReference type="InterPro" id="IPR050266">
    <property type="entry name" value="AB_hydrolase_sf"/>
</dbReference>
<evidence type="ECO:0000313" key="2">
    <source>
        <dbReference type="EMBL" id="ALG11641.1"/>
    </source>
</evidence>
<dbReference type="EMBL" id="CP012752">
    <property type="protein sequence ID" value="ALG11641.1"/>
    <property type="molecule type" value="Genomic_DNA"/>
</dbReference>
<evidence type="ECO:0000313" key="3">
    <source>
        <dbReference type="Proteomes" id="UP000063699"/>
    </source>
</evidence>
<dbReference type="GO" id="GO:0016020">
    <property type="term" value="C:membrane"/>
    <property type="evidence" value="ECO:0007669"/>
    <property type="project" value="TreeGrafter"/>
</dbReference>
<dbReference type="STRING" id="860235.AOZ06_36500"/>
<dbReference type="InterPro" id="IPR000073">
    <property type="entry name" value="AB_hydrolase_1"/>
</dbReference>
<dbReference type="Gene3D" id="3.40.50.1820">
    <property type="entry name" value="alpha/beta hydrolase"/>
    <property type="match status" value="1"/>
</dbReference>
<dbReference type="InterPro" id="IPR029058">
    <property type="entry name" value="AB_hydrolase_fold"/>
</dbReference>
<accession>A0A0N9I647</accession>
<gene>
    <name evidence="2" type="ORF">AOZ06_36500</name>
</gene>
<dbReference type="SUPFAM" id="SSF53474">
    <property type="entry name" value="alpha/beta-Hydrolases"/>
    <property type="match status" value="1"/>
</dbReference>
<organism evidence="2 3">
    <name type="scientific">Kibdelosporangium phytohabitans</name>
    <dbReference type="NCBI Taxonomy" id="860235"/>
    <lineage>
        <taxon>Bacteria</taxon>
        <taxon>Bacillati</taxon>
        <taxon>Actinomycetota</taxon>
        <taxon>Actinomycetes</taxon>
        <taxon>Pseudonocardiales</taxon>
        <taxon>Pseudonocardiaceae</taxon>
        <taxon>Kibdelosporangium</taxon>
    </lineage>
</organism>
<protein>
    <recommendedName>
        <fullName evidence="1">AB hydrolase-1 domain-containing protein</fullName>
    </recommendedName>
</protein>
<dbReference type="KEGG" id="kphy:AOZ06_36500"/>
<sequence length="250" mass="26183">MGDRLRVQRGGSGDAVVLLLHGLGATGDVWHGVHEQLANGPCRWITPDLPGHGGSANLPRYTFGHMAAALVELIDDEEHVVVLGHSLGGVLGLTLASGWFGGSVDRACGLGIKVAWSAAELSGAKSYAERPNKLYVGRTEAAERYLKVSGLGGLVDVEDSRVDFGLVGTPDGWRLACDPRTFAVGRPDVPGLLAASQAETVLAVGEQDQMCSPEQVREVDENAVVLPGLGHNAHVEDPGAMVKLISDLLS</sequence>
<feature type="domain" description="AB hydrolase-1" evidence="1">
    <location>
        <begin position="17"/>
        <end position="242"/>
    </location>
</feature>
<name>A0A0N9I647_9PSEU</name>
<dbReference type="Proteomes" id="UP000063699">
    <property type="component" value="Chromosome"/>
</dbReference>
<dbReference type="PRINTS" id="PR00111">
    <property type="entry name" value="ABHYDROLASE"/>
</dbReference>
<dbReference type="GO" id="GO:0047372">
    <property type="term" value="F:monoacylglycerol lipase activity"/>
    <property type="evidence" value="ECO:0007669"/>
    <property type="project" value="TreeGrafter"/>
</dbReference>
<dbReference type="PANTHER" id="PTHR43798:SF33">
    <property type="entry name" value="HYDROLASE, PUTATIVE (AFU_ORTHOLOGUE AFUA_2G14860)-RELATED"/>
    <property type="match status" value="1"/>
</dbReference>
<dbReference type="AlphaFoldDB" id="A0A0N9I647"/>
<reference evidence="2 3" key="1">
    <citation type="submission" date="2015-07" db="EMBL/GenBank/DDBJ databases">
        <title>Genome sequencing of Kibdelosporangium phytohabitans.</title>
        <authorList>
            <person name="Qin S."/>
            <person name="Xing K."/>
        </authorList>
    </citation>
    <scope>NUCLEOTIDE SEQUENCE [LARGE SCALE GENOMIC DNA]</scope>
    <source>
        <strain evidence="2 3">KLBMP1111</strain>
    </source>
</reference>
<keyword evidence="3" id="KW-1185">Reference proteome</keyword>
<dbReference type="Pfam" id="PF12697">
    <property type="entry name" value="Abhydrolase_6"/>
    <property type="match status" value="1"/>
</dbReference>